<dbReference type="GO" id="GO:0180019">
    <property type="term" value="C:Knl1/Spc105 complex"/>
    <property type="evidence" value="ECO:0007669"/>
    <property type="project" value="Ensembl"/>
</dbReference>
<dbReference type="PANTHER" id="PTHR16520">
    <property type="entry name" value="KINETOCHORE SCAFFOLD 1"/>
    <property type="match status" value="1"/>
</dbReference>
<proteinExistence type="predicted"/>
<dbReference type="GO" id="GO:0008017">
    <property type="term" value="F:microtubule binding"/>
    <property type="evidence" value="ECO:0007669"/>
    <property type="project" value="Ensembl"/>
</dbReference>
<keyword evidence="4" id="KW-1185">Reference proteome</keyword>
<dbReference type="InterPro" id="IPR043651">
    <property type="entry name" value="KNL1_MELT_rpt"/>
</dbReference>
<feature type="compositionally biased region" description="Basic and acidic residues" evidence="1">
    <location>
        <begin position="1377"/>
        <end position="1387"/>
    </location>
</feature>
<dbReference type="PANTHER" id="PTHR16520:SF3">
    <property type="entry name" value="KINETOCHORE SCAFFOLD 1"/>
    <property type="match status" value="1"/>
</dbReference>
<dbReference type="GO" id="GO:0008608">
    <property type="term" value="P:attachment of spindle microtubules to kinetochore"/>
    <property type="evidence" value="ECO:0007669"/>
    <property type="project" value="Ensembl"/>
</dbReference>
<feature type="domain" description="Knl1 C-terminal RWD" evidence="2">
    <location>
        <begin position="1771"/>
        <end position="1911"/>
    </location>
</feature>
<dbReference type="GO" id="GO:0001669">
    <property type="term" value="C:acrosomal vesicle"/>
    <property type="evidence" value="ECO:0007669"/>
    <property type="project" value="Ensembl"/>
</dbReference>
<dbReference type="Pfam" id="PF19221">
    <property type="entry name" value="MELT"/>
    <property type="match status" value="13"/>
</dbReference>
<feature type="region of interest" description="Disordered" evidence="1">
    <location>
        <begin position="1501"/>
        <end position="1531"/>
    </location>
</feature>
<sequence length="2008" mass="225631">CPSLSPITEYSHERKHANDQTVIFSDENQMDLTASHTVMITKGLLDCTKSEKSTKIDTTSFLANLKLHTEDSRMKKELHFSADQNTSSEKKINFNDFIKRLKIGKSNASPFTGPDKENSKMPIHCEEANKTTSVHQMHVSLGVDEDTSNITRLFREQDDGMNFTQCHTTSIQTFVPTSREASLREFKGDDITVYGNDFMDLTISHTVQKLPSADNLSEMENQTQAVMMDVSTCHETKALEQKTVFEDKPNDAFQDLSLHPEGNTHVTRNHITGAESKTVTQATNQNIRPLAMIPESKCSGPTIQGDKTFFYSSCNDAMELTKCHSSMREEKNLVKHDSNYSKMYPNPDGNSLLREKTVYSGEDSMDITKSHTVKINNQIFKQVQTNVQKATVPVSEKEIMIQNHIIVSEDLDINVNCCSVPLVSKERLQQSPENPLFISLTDKRTEIFTDEDMDLTKSHTVNLGSQFPLASYNLTSENTSKSYSHNKNLSNEWEKMTKDHIDLSQQQNIISKNLPPLRKSLGNPIPDCSDKTVICSEKEENMDLSKSHTVITGFGPSEVLELSKTNLENTNSRLSAVNRQKVLRVENCNESPIEKMGVFISNSIMDVLEDKNVQKSGILNGKQDVKICGRKSLGRLKVDKTVVFSEGNENDMDITKSCTVEINHRPLLDEHDSHLVPLAGNSSTVLYACGQDDMEVTRSHTTAIECKTVSPDKTATRPVDKTVMFVDNHDELEMTKSHTIFIDCQAKERSVLPDRPNFELSKRKSIEKSKVTPTSTEESVFFPQNVKRDHSVVKVSQLTLPGKWSNHGPLEKAESTIWKNDRNVQKPVFLNEPLSGKNQRRKSLRLKNDTTIAFSKNDKNDMDVTQCCTVEINNKSVLEDREDSHLVPLEGTTNTVLYTCGQDDMEITRSHTTALEYKPLSPDKITTRTTDKTLMFVDNHGDLEVTKSHTVFIDCQATKKIQACPAFGIAKGKTLGVSFPQDGNSIQEVTKKQALAVENKIFLHSEQKHNEIPFVPTNTLSGGQSKTDVKFHSTSVDEEVLKVVGQAYTLEKAKIESCQLNSTDRRNVDFTGSPATAICGSGDNYSCLPNVTSFFGNLEKNVMSLCDKDEDLKASHCPVQNDLPYANNSASNDYLKSEGLPLSAHCLLEEKVVQTNTQGQLQCVSKVLKDQDLIREPPNLISNETLAEHSLKKTFVVDDCVASQHHLLTQLPPLPQQGQNIVNKNEAILSKAGNNLNIVGGNSSEPTCENDSTMLYNGEQFTAACEKEPKKNIQTTKCNTAIDFHSNSALTKQVIQTLINPREASDPVIASSVATCSSVKQNLNNLNEKTEEFLDFQPVHLPPSPEQLLELVNKAHSDVSIVQATEIHNANTVSSNVKDDRDEENKIPRNGAETTSVPLMTTVKDKMKRCPLGIFLPRLPNKRNCSVTGIDDLKQVPADTTDLNHLETQPVSSKDSGIGIVTAKLNLSPSQYINEENLPVYPGEINSSDSISIDTEEKALTETYQKETSPSENKMEETCNSQKRTWVQEDDDDIQNEKKIRKNEIGFSDTAQDQEISDLHAEGDMDKNANSVLIKSLSRTPSSCSSSLDSIKADGTSLDLSTHLGSQIESQFLRDTVCEENLKEKLKDGRITIKEFFILLQVHILIQKPRQSNLPAKFTVNTSPVLEDLMLSQYVYRPKIQIYKEDCEALRRKIEELKLSALNQDKLLTDINRNLWEKMKHCSDEELKAFGIYLNKIKSRFTKMTKVFTHQGKVALYSKLVQSAQSEREKLHKRINEMDNILKKIDSCLTEVEIELEIQKEQILAQLDLVQKQTKRTEELLDQLSLSEWDVIEWSDDQAVFTFLYDTIELIITFGEPVEDKAPPSSLLVHNLIFQYIEQQESWKKTCTTQHQVPKMLQEISLVVSHCKLLGEEIEFLKRWGPNYNLISIDVNNTELKLLFSSSAAFAKFEITLSLSAHYPSVPLPFSVQNHLGNIGQDEVTDILSKVPLNDNYLKNVVKQIYRDLLQD</sequence>
<dbReference type="GO" id="GO:0034501">
    <property type="term" value="P:protein localization to kinetochore"/>
    <property type="evidence" value="ECO:0007669"/>
    <property type="project" value="Ensembl"/>
</dbReference>
<dbReference type="CDD" id="cd22817">
    <property type="entry name" value="DRWD-N_Knl1"/>
    <property type="match status" value="1"/>
</dbReference>
<dbReference type="GO" id="GO:0000070">
    <property type="term" value="P:mitotic sister chromatid segregation"/>
    <property type="evidence" value="ECO:0007669"/>
    <property type="project" value="Ensembl"/>
</dbReference>
<dbReference type="Pfam" id="PF18210">
    <property type="entry name" value="Knl1_RWD_C"/>
    <property type="match status" value="1"/>
</dbReference>
<evidence type="ECO:0000259" key="2">
    <source>
        <dbReference type="Pfam" id="PF18210"/>
    </source>
</evidence>
<dbReference type="GO" id="GO:0016604">
    <property type="term" value="C:nuclear body"/>
    <property type="evidence" value="ECO:0007669"/>
    <property type="project" value="Ensembl"/>
</dbReference>
<dbReference type="CDD" id="cd22892">
    <property type="entry name" value="DRWD-C_Knl1"/>
    <property type="match status" value="1"/>
</dbReference>
<dbReference type="GO" id="GO:0090266">
    <property type="term" value="P:regulation of mitotic cell cycle spindle assembly checkpoint"/>
    <property type="evidence" value="ECO:0007669"/>
    <property type="project" value="Ensembl"/>
</dbReference>
<evidence type="ECO:0000313" key="3">
    <source>
        <dbReference type="Ensembl" id="ENSMMSP00000008083.1"/>
    </source>
</evidence>
<reference evidence="3" key="1">
    <citation type="submission" date="2025-08" db="UniProtKB">
        <authorList>
            <consortium name="Ensembl"/>
        </authorList>
    </citation>
    <scope>IDENTIFICATION</scope>
</reference>
<evidence type="ECO:0000256" key="1">
    <source>
        <dbReference type="SAM" id="MobiDB-lite"/>
    </source>
</evidence>
<feature type="region of interest" description="Disordered" evidence="1">
    <location>
        <begin position="1372"/>
        <end position="1392"/>
    </location>
</feature>
<dbReference type="Proteomes" id="UP000694544">
    <property type="component" value="Unplaced"/>
</dbReference>
<accession>A0A8C6CZ82</accession>
<organism evidence="3 4">
    <name type="scientific">Moschus moschiferus</name>
    <name type="common">Siberian musk deer</name>
    <name type="synonym">Moschus sibiricus</name>
    <dbReference type="NCBI Taxonomy" id="68415"/>
    <lineage>
        <taxon>Eukaryota</taxon>
        <taxon>Metazoa</taxon>
        <taxon>Chordata</taxon>
        <taxon>Craniata</taxon>
        <taxon>Vertebrata</taxon>
        <taxon>Euteleostomi</taxon>
        <taxon>Mammalia</taxon>
        <taxon>Eutheria</taxon>
        <taxon>Laurasiatheria</taxon>
        <taxon>Artiodactyla</taxon>
        <taxon>Ruminantia</taxon>
        <taxon>Pecora</taxon>
        <taxon>Moschidae</taxon>
        <taxon>Moschus</taxon>
    </lineage>
</organism>
<evidence type="ECO:0000313" key="4">
    <source>
        <dbReference type="Proteomes" id="UP000694544"/>
    </source>
</evidence>
<dbReference type="InterPro" id="IPR037388">
    <property type="entry name" value="Blinkin"/>
</dbReference>
<protein>
    <submittedName>
        <fullName evidence="3">Kinetochore scaffold 1</fullName>
    </submittedName>
</protein>
<dbReference type="GeneTree" id="ENSGT00410000025918"/>
<gene>
    <name evidence="3" type="primary">KNL1</name>
</gene>
<dbReference type="GO" id="GO:0051301">
    <property type="term" value="P:cell division"/>
    <property type="evidence" value="ECO:0007669"/>
    <property type="project" value="InterPro"/>
</dbReference>
<dbReference type="Ensembl" id="ENSMMST00000008943.1">
    <property type="protein sequence ID" value="ENSMMSP00000008083.1"/>
    <property type="gene ID" value="ENSMMSG00000006209.1"/>
</dbReference>
<reference evidence="3" key="2">
    <citation type="submission" date="2025-09" db="UniProtKB">
        <authorList>
            <consortium name="Ensembl"/>
        </authorList>
    </citation>
    <scope>IDENTIFICATION</scope>
</reference>
<feature type="compositionally biased region" description="Polar residues" evidence="1">
    <location>
        <begin position="1502"/>
        <end position="1525"/>
    </location>
</feature>
<dbReference type="InterPro" id="IPR040850">
    <property type="entry name" value="Knl1_RWD_C"/>
</dbReference>
<name>A0A8C6CZ82_MOSMO</name>